<dbReference type="Proteomes" id="UP001211065">
    <property type="component" value="Unassembled WGS sequence"/>
</dbReference>
<dbReference type="EMBL" id="JADGJW010002220">
    <property type="protein sequence ID" value="KAJ3198964.1"/>
    <property type="molecule type" value="Genomic_DNA"/>
</dbReference>
<comment type="caution">
    <text evidence="1">The sequence shown here is derived from an EMBL/GenBank/DDBJ whole genome shotgun (WGS) entry which is preliminary data.</text>
</comment>
<organism evidence="1 2">
    <name type="scientific">Clydaea vesicula</name>
    <dbReference type="NCBI Taxonomy" id="447962"/>
    <lineage>
        <taxon>Eukaryota</taxon>
        <taxon>Fungi</taxon>
        <taxon>Fungi incertae sedis</taxon>
        <taxon>Chytridiomycota</taxon>
        <taxon>Chytridiomycota incertae sedis</taxon>
        <taxon>Chytridiomycetes</taxon>
        <taxon>Lobulomycetales</taxon>
        <taxon>Lobulomycetaceae</taxon>
        <taxon>Clydaea</taxon>
    </lineage>
</organism>
<evidence type="ECO:0000313" key="1">
    <source>
        <dbReference type="EMBL" id="KAJ3198964.1"/>
    </source>
</evidence>
<accession>A0AAD5TSD4</accession>
<dbReference type="AlphaFoldDB" id="A0AAD5TSD4"/>
<evidence type="ECO:0000313" key="2">
    <source>
        <dbReference type="Proteomes" id="UP001211065"/>
    </source>
</evidence>
<keyword evidence="2" id="KW-1185">Reference proteome</keyword>
<sequence>KKNKIFHIQSNLKKSKYQSEIIEKSKDGLEGGIVTLGTIFSNQKLESSVSDDGATYVSKSFDDSEINVNSSSSSSISDCRVEKILSISLSSPPTSMRSPPEQQVITESNILEAPPRFQSTAGMSLRLGEMNTLKKTNSTVSGSEFSWDNLTKGLIGSDCEKLSQKLSVKSSNSKETDCTFGN</sequence>
<name>A0AAD5TSD4_9FUNG</name>
<feature type="non-terminal residue" evidence="1">
    <location>
        <position position="1"/>
    </location>
</feature>
<proteinExistence type="predicted"/>
<protein>
    <submittedName>
        <fullName evidence="1">Uncharacterized protein</fullName>
    </submittedName>
</protein>
<reference evidence="1" key="1">
    <citation type="submission" date="2020-05" db="EMBL/GenBank/DDBJ databases">
        <title>Phylogenomic resolution of chytrid fungi.</title>
        <authorList>
            <person name="Stajich J.E."/>
            <person name="Amses K."/>
            <person name="Simmons R."/>
            <person name="Seto K."/>
            <person name="Myers J."/>
            <person name="Bonds A."/>
            <person name="Quandt C.A."/>
            <person name="Barry K."/>
            <person name="Liu P."/>
            <person name="Grigoriev I."/>
            <person name="Longcore J.E."/>
            <person name="James T.Y."/>
        </authorList>
    </citation>
    <scope>NUCLEOTIDE SEQUENCE</scope>
    <source>
        <strain evidence="1">JEL0476</strain>
    </source>
</reference>
<gene>
    <name evidence="1" type="ORF">HK099_003390</name>
</gene>